<comment type="caution">
    <text evidence="1">The sequence shown here is derived from an EMBL/GenBank/DDBJ whole genome shotgun (WGS) entry which is preliminary data.</text>
</comment>
<dbReference type="Proteomes" id="UP001469553">
    <property type="component" value="Unassembled WGS sequence"/>
</dbReference>
<organism evidence="1 2">
    <name type="scientific">Ameca splendens</name>
    <dbReference type="NCBI Taxonomy" id="208324"/>
    <lineage>
        <taxon>Eukaryota</taxon>
        <taxon>Metazoa</taxon>
        <taxon>Chordata</taxon>
        <taxon>Craniata</taxon>
        <taxon>Vertebrata</taxon>
        <taxon>Euteleostomi</taxon>
        <taxon>Actinopterygii</taxon>
        <taxon>Neopterygii</taxon>
        <taxon>Teleostei</taxon>
        <taxon>Neoteleostei</taxon>
        <taxon>Acanthomorphata</taxon>
        <taxon>Ovalentaria</taxon>
        <taxon>Atherinomorphae</taxon>
        <taxon>Cyprinodontiformes</taxon>
        <taxon>Goodeidae</taxon>
        <taxon>Ameca</taxon>
    </lineage>
</organism>
<keyword evidence="2" id="KW-1185">Reference proteome</keyword>
<dbReference type="EMBL" id="JAHRIP010007262">
    <property type="protein sequence ID" value="MEQ2282251.1"/>
    <property type="molecule type" value="Genomic_DNA"/>
</dbReference>
<sequence>MVLFCESSCLTSGHQKNLCEWVKTNGPAALAEILHLDSFLQFGLVLVPVVPSYLTVRFSRFIWNLSLQILPWQRLWETLWISAPPSHQNQQISLKQETSVHQV</sequence>
<evidence type="ECO:0000313" key="1">
    <source>
        <dbReference type="EMBL" id="MEQ2282251.1"/>
    </source>
</evidence>
<evidence type="ECO:0000313" key="2">
    <source>
        <dbReference type="Proteomes" id="UP001469553"/>
    </source>
</evidence>
<accession>A0ABV0XLA2</accession>
<gene>
    <name evidence="1" type="ORF">AMECASPLE_038618</name>
</gene>
<reference evidence="1 2" key="1">
    <citation type="submission" date="2021-06" db="EMBL/GenBank/DDBJ databases">
        <authorList>
            <person name="Palmer J.M."/>
        </authorList>
    </citation>
    <scope>NUCLEOTIDE SEQUENCE [LARGE SCALE GENOMIC DNA]</scope>
    <source>
        <strain evidence="1 2">AS_MEX2019</strain>
        <tissue evidence="1">Muscle</tissue>
    </source>
</reference>
<name>A0ABV0XLA2_9TELE</name>
<protein>
    <submittedName>
        <fullName evidence="1">Uncharacterized protein</fullName>
    </submittedName>
</protein>
<proteinExistence type="predicted"/>